<dbReference type="AlphaFoldDB" id="A0A820GIW2"/>
<dbReference type="Proteomes" id="UP000663836">
    <property type="component" value="Unassembled WGS sequence"/>
</dbReference>
<evidence type="ECO:0000313" key="2">
    <source>
        <dbReference type="Proteomes" id="UP000663836"/>
    </source>
</evidence>
<accession>A0A820GIW2</accession>
<proteinExistence type="predicted"/>
<reference evidence="1" key="1">
    <citation type="submission" date="2021-02" db="EMBL/GenBank/DDBJ databases">
        <authorList>
            <person name="Nowell W R."/>
        </authorList>
    </citation>
    <scope>NUCLEOTIDE SEQUENCE</scope>
</reference>
<gene>
    <name evidence="1" type="ORF">JBS370_LOCUS39745</name>
</gene>
<evidence type="ECO:0000313" key="1">
    <source>
        <dbReference type="EMBL" id="CAF4280739.1"/>
    </source>
</evidence>
<name>A0A820GIW2_9BILA</name>
<dbReference type="EMBL" id="CAJOBD010030011">
    <property type="protein sequence ID" value="CAF4280739.1"/>
    <property type="molecule type" value="Genomic_DNA"/>
</dbReference>
<comment type="caution">
    <text evidence="1">The sequence shown here is derived from an EMBL/GenBank/DDBJ whole genome shotgun (WGS) entry which is preliminary data.</text>
</comment>
<protein>
    <submittedName>
        <fullName evidence="1">Uncharacterized protein</fullName>
    </submittedName>
</protein>
<organism evidence="1 2">
    <name type="scientific">Rotaria sordida</name>
    <dbReference type="NCBI Taxonomy" id="392033"/>
    <lineage>
        <taxon>Eukaryota</taxon>
        <taxon>Metazoa</taxon>
        <taxon>Spiralia</taxon>
        <taxon>Gnathifera</taxon>
        <taxon>Rotifera</taxon>
        <taxon>Eurotatoria</taxon>
        <taxon>Bdelloidea</taxon>
        <taxon>Philodinida</taxon>
        <taxon>Philodinidae</taxon>
        <taxon>Rotaria</taxon>
    </lineage>
</organism>
<feature type="non-terminal residue" evidence="1">
    <location>
        <position position="1"/>
    </location>
</feature>
<sequence>NIIEFQMPEKEHMVLSGLEYKAIPSGSHHINQDFV</sequence>